<evidence type="ECO:0000313" key="1">
    <source>
        <dbReference type="EMBL" id="KAJ9100253.1"/>
    </source>
</evidence>
<comment type="caution">
    <text evidence="1">The sequence shown here is derived from an EMBL/GenBank/DDBJ whole genome shotgun (WGS) entry which is preliminary data.</text>
</comment>
<name>A0ACC2VLK1_9TREE</name>
<accession>A0ACC2VLK1</accession>
<gene>
    <name evidence="1" type="ORF">QFC19_005605</name>
</gene>
<evidence type="ECO:0000313" key="2">
    <source>
        <dbReference type="Proteomes" id="UP001241377"/>
    </source>
</evidence>
<protein>
    <submittedName>
        <fullName evidence="1">Uncharacterized protein</fullName>
    </submittedName>
</protein>
<proteinExistence type="predicted"/>
<dbReference type="EMBL" id="JASBWR010000064">
    <property type="protein sequence ID" value="KAJ9100253.1"/>
    <property type="molecule type" value="Genomic_DNA"/>
</dbReference>
<sequence>MSLFVDSSQHDSDGTTPPKVFSASTTQISHLADVLSSVVPVSSQALMILSPKGITLYGDYNHICNIQVSLDPSLFTSFNFYAGNSQEIEELRLCIDVKLMADCFNTVVLTSKPKKTAAPGPDTGETKCYINYHGEGTPFVVEFEDNVLSELLEFSTFYSDILYPYDAWERSYDVDDDYGLVLNYNEVQFEVILKSDIFFQVLRDLELVNTVDLFLIVSNEVKYLGNGNKAGPKFIDNLLQFVSKGFMGHLKLMYPPEKSILEKLNLYEPREGGMVETNGSMTTGYNYNILKNVQKAVKLSSKCKIRKDMAGTLSIQLLCRSLMNLYSGTLITFNMMEASTDAGVLTKSKFNEMFDDDYQFRGDDTEMNEYQDLDKMPKPTMSYDMFQHKEGEEENQGVPLFF</sequence>
<organism evidence="1 2">
    <name type="scientific">Naganishia cerealis</name>
    <dbReference type="NCBI Taxonomy" id="610337"/>
    <lineage>
        <taxon>Eukaryota</taxon>
        <taxon>Fungi</taxon>
        <taxon>Dikarya</taxon>
        <taxon>Basidiomycota</taxon>
        <taxon>Agaricomycotina</taxon>
        <taxon>Tremellomycetes</taxon>
        <taxon>Filobasidiales</taxon>
        <taxon>Filobasidiaceae</taxon>
        <taxon>Naganishia</taxon>
    </lineage>
</organism>
<reference evidence="1" key="1">
    <citation type="submission" date="2023-04" db="EMBL/GenBank/DDBJ databases">
        <title>Draft Genome sequencing of Naganishia species isolated from polar environments using Oxford Nanopore Technology.</title>
        <authorList>
            <person name="Leo P."/>
            <person name="Venkateswaran K."/>
        </authorList>
    </citation>
    <scope>NUCLEOTIDE SEQUENCE</scope>
    <source>
        <strain evidence="1">MNA-CCFEE 5261</strain>
    </source>
</reference>
<dbReference type="Proteomes" id="UP001241377">
    <property type="component" value="Unassembled WGS sequence"/>
</dbReference>
<keyword evidence="2" id="KW-1185">Reference proteome</keyword>